<dbReference type="Gene3D" id="3.40.50.150">
    <property type="entry name" value="Vaccinia Virus protein VP39"/>
    <property type="match status" value="1"/>
</dbReference>
<evidence type="ECO:0008006" key="6">
    <source>
        <dbReference type="Google" id="ProtNLM"/>
    </source>
</evidence>
<evidence type="ECO:0000313" key="4">
    <source>
        <dbReference type="EMBL" id="CAF4020101.1"/>
    </source>
</evidence>
<dbReference type="EMBL" id="CAJNOV010001422">
    <property type="protein sequence ID" value="CAF1061653.1"/>
    <property type="molecule type" value="Genomic_DNA"/>
</dbReference>
<evidence type="ECO:0000313" key="3">
    <source>
        <dbReference type="EMBL" id="CAF2076374.1"/>
    </source>
</evidence>
<dbReference type="InterPro" id="IPR029063">
    <property type="entry name" value="SAM-dependent_MTases_sf"/>
</dbReference>
<dbReference type="PANTHER" id="PTHR34203">
    <property type="entry name" value="METHYLTRANSFERASE, FKBM FAMILY PROTEIN"/>
    <property type="match status" value="1"/>
</dbReference>
<accession>A0A814LCU9</accession>
<dbReference type="NCBIfam" id="TIGR01444">
    <property type="entry name" value="fkbM_fam"/>
    <property type="match status" value="1"/>
</dbReference>
<feature type="transmembrane region" description="Helical" evidence="1">
    <location>
        <begin position="16"/>
        <end position="32"/>
    </location>
</feature>
<name>A0A814LCU9_9BILA</name>
<keyword evidence="1" id="KW-0812">Transmembrane</keyword>
<proteinExistence type="predicted"/>
<dbReference type="SUPFAM" id="SSF53335">
    <property type="entry name" value="S-adenosyl-L-methionine-dependent methyltransferases"/>
    <property type="match status" value="1"/>
</dbReference>
<keyword evidence="1" id="KW-1133">Transmembrane helix</keyword>
<dbReference type="EMBL" id="CAJNRE010008834">
    <property type="protein sequence ID" value="CAF2076374.1"/>
    <property type="molecule type" value="Genomic_DNA"/>
</dbReference>
<keyword evidence="1" id="KW-0472">Membrane</keyword>
<sequence length="330" mass="37730">MENSFTTMFNQRKRKPILFALAIVVLYTIYYSKLNSTISTASNIQATNTIAYQRPNLSKYVNIIDLHEDTKENITCIETKYLLHIVKTTICLHDSRDAVSNDIKTKKIWEERLIAEVFSFLIKYPHMNFIDVGANVGSYTMFAASFGRLVISIECFKSNINRIRKAVQIEKVQDKVVLVGNAIYSESGKTFKMNSDPFNVGAQAIIESDTGEHSNDDMYAVTTIRFDEILPILQDKGIRNAVMKVDIQWAEIFLCETGKKVFDYVNVPVVLMEWDAVPHAKARMSVVLKFFIDRGYIATKDMCTDLNTVDAFKSWPGDIFWVNMNRSQIC</sequence>
<dbReference type="InterPro" id="IPR006342">
    <property type="entry name" value="FkbM_mtfrase"/>
</dbReference>
<comment type="caution">
    <text evidence="2">The sequence shown here is derived from an EMBL/GenBank/DDBJ whole genome shotgun (WGS) entry which is preliminary data.</text>
</comment>
<gene>
    <name evidence="2" type="ORF">CJN711_LOCUS5264</name>
    <name evidence="3" type="ORF">MBJ925_LOCUS17650</name>
    <name evidence="4" type="ORF">SMN809_LOCUS12967</name>
</gene>
<dbReference type="EMBL" id="CAJOBI010005034">
    <property type="protein sequence ID" value="CAF4020101.1"/>
    <property type="molecule type" value="Genomic_DNA"/>
</dbReference>
<evidence type="ECO:0000313" key="2">
    <source>
        <dbReference type="EMBL" id="CAF1061653.1"/>
    </source>
</evidence>
<evidence type="ECO:0000313" key="5">
    <source>
        <dbReference type="Proteomes" id="UP000663855"/>
    </source>
</evidence>
<dbReference type="Proteomes" id="UP000663824">
    <property type="component" value="Unassembled WGS sequence"/>
</dbReference>
<protein>
    <recommendedName>
        <fullName evidence="6">Methyltransferase FkbM domain-containing protein</fullName>
    </recommendedName>
</protein>
<organism evidence="2 5">
    <name type="scientific">Rotaria magnacalcarata</name>
    <dbReference type="NCBI Taxonomy" id="392030"/>
    <lineage>
        <taxon>Eukaryota</taxon>
        <taxon>Metazoa</taxon>
        <taxon>Spiralia</taxon>
        <taxon>Gnathifera</taxon>
        <taxon>Rotifera</taxon>
        <taxon>Eurotatoria</taxon>
        <taxon>Bdelloidea</taxon>
        <taxon>Philodinida</taxon>
        <taxon>Philodinidae</taxon>
        <taxon>Rotaria</taxon>
    </lineage>
</organism>
<dbReference type="PANTHER" id="PTHR34203:SF15">
    <property type="entry name" value="SLL1173 PROTEIN"/>
    <property type="match status" value="1"/>
</dbReference>
<dbReference type="InterPro" id="IPR052514">
    <property type="entry name" value="SAM-dependent_MTase"/>
</dbReference>
<dbReference type="AlphaFoldDB" id="A0A814LCU9"/>
<reference evidence="2" key="1">
    <citation type="submission" date="2021-02" db="EMBL/GenBank/DDBJ databases">
        <authorList>
            <person name="Nowell W R."/>
        </authorList>
    </citation>
    <scope>NUCLEOTIDE SEQUENCE</scope>
</reference>
<dbReference type="Proteomes" id="UP000663855">
    <property type="component" value="Unassembled WGS sequence"/>
</dbReference>
<evidence type="ECO:0000256" key="1">
    <source>
        <dbReference type="SAM" id="Phobius"/>
    </source>
</evidence>
<dbReference type="Proteomes" id="UP000676336">
    <property type="component" value="Unassembled WGS sequence"/>
</dbReference>